<organism evidence="1 2">
    <name type="scientific">Dreissena polymorpha</name>
    <name type="common">Zebra mussel</name>
    <name type="synonym">Mytilus polymorpha</name>
    <dbReference type="NCBI Taxonomy" id="45954"/>
    <lineage>
        <taxon>Eukaryota</taxon>
        <taxon>Metazoa</taxon>
        <taxon>Spiralia</taxon>
        <taxon>Lophotrochozoa</taxon>
        <taxon>Mollusca</taxon>
        <taxon>Bivalvia</taxon>
        <taxon>Autobranchia</taxon>
        <taxon>Heteroconchia</taxon>
        <taxon>Euheterodonta</taxon>
        <taxon>Imparidentia</taxon>
        <taxon>Neoheterodontei</taxon>
        <taxon>Myida</taxon>
        <taxon>Dreissenoidea</taxon>
        <taxon>Dreissenidae</taxon>
        <taxon>Dreissena</taxon>
    </lineage>
</organism>
<gene>
    <name evidence="1" type="ORF">DPMN_187280</name>
</gene>
<evidence type="ECO:0000313" key="1">
    <source>
        <dbReference type="EMBL" id="KAH3752659.1"/>
    </source>
</evidence>
<name>A0A9D4DRU3_DREPO</name>
<sequence length="85" mass="10081">MTHICLTAHLFRYWKAHYKSKCQDEVCFRIWSTEKYRIGRPCLVDKAFASGSGGRRFEPHGECLSKDGCLSWDLFRYGRLMSRER</sequence>
<protein>
    <submittedName>
        <fullName evidence="1">Uncharacterized protein</fullName>
    </submittedName>
</protein>
<keyword evidence="2" id="KW-1185">Reference proteome</keyword>
<comment type="caution">
    <text evidence="1">The sequence shown here is derived from an EMBL/GenBank/DDBJ whole genome shotgun (WGS) entry which is preliminary data.</text>
</comment>
<dbReference type="EMBL" id="JAIWYP010000010">
    <property type="protein sequence ID" value="KAH3752659.1"/>
    <property type="molecule type" value="Genomic_DNA"/>
</dbReference>
<dbReference type="AlphaFoldDB" id="A0A9D4DRU3"/>
<accession>A0A9D4DRU3</accession>
<reference evidence="1" key="2">
    <citation type="submission" date="2020-11" db="EMBL/GenBank/DDBJ databases">
        <authorList>
            <person name="McCartney M.A."/>
            <person name="Auch B."/>
            <person name="Kono T."/>
            <person name="Mallez S."/>
            <person name="Becker A."/>
            <person name="Gohl D.M."/>
            <person name="Silverstein K.A.T."/>
            <person name="Koren S."/>
            <person name="Bechman K.B."/>
            <person name="Herman A."/>
            <person name="Abrahante J.E."/>
            <person name="Garbe J."/>
        </authorList>
    </citation>
    <scope>NUCLEOTIDE SEQUENCE</scope>
    <source>
        <strain evidence="1">Duluth1</strain>
        <tissue evidence="1">Whole animal</tissue>
    </source>
</reference>
<dbReference type="Proteomes" id="UP000828390">
    <property type="component" value="Unassembled WGS sequence"/>
</dbReference>
<proteinExistence type="predicted"/>
<reference evidence="1" key="1">
    <citation type="journal article" date="2019" name="bioRxiv">
        <title>The Genome of the Zebra Mussel, Dreissena polymorpha: A Resource for Invasive Species Research.</title>
        <authorList>
            <person name="McCartney M.A."/>
            <person name="Auch B."/>
            <person name="Kono T."/>
            <person name="Mallez S."/>
            <person name="Zhang Y."/>
            <person name="Obille A."/>
            <person name="Becker A."/>
            <person name="Abrahante J.E."/>
            <person name="Garbe J."/>
            <person name="Badalamenti J.P."/>
            <person name="Herman A."/>
            <person name="Mangelson H."/>
            <person name="Liachko I."/>
            <person name="Sullivan S."/>
            <person name="Sone E.D."/>
            <person name="Koren S."/>
            <person name="Silverstein K.A.T."/>
            <person name="Beckman K.B."/>
            <person name="Gohl D.M."/>
        </authorList>
    </citation>
    <scope>NUCLEOTIDE SEQUENCE</scope>
    <source>
        <strain evidence="1">Duluth1</strain>
        <tissue evidence="1">Whole animal</tissue>
    </source>
</reference>
<evidence type="ECO:0000313" key="2">
    <source>
        <dbReference type="Proteomes" id="UP000828390"/>
    </source>
</evidence>